<gene>
    <name evidence="6" type="primary">rsmI</name>
    <name evidence="8" type="ORF">SAMN05421819_1603</name>
</gene>
<evidence type="ECO:0000259" key="7">
    <source>
        <dbReference type="Pfam" id="PF00590"/>
    </source>
</evidence>
<keyword evidence="2 6" id="KW-0698">rRNA processing</keyword>
<name>A0A1H5WJ93_9BACT</name>
<sequence>MSDETPGAPSDHLPVAPNPLSLIPNPSLLAPGLYLVATPIGNLEDITLRALRVLASVDRIACEDTRQTAKLLSHFGLRVPTVSYHDHNETGRASELITALKAGARIAIVSDAGTPAIADPGSVLVREAIAAGVAVYPIPGANAALSGLIASGLSTESFAFHGFLPAKEGARKTVLEALRLSLASGPLNPGPWALNPGPATHLFYETPHRILGALEDVVAVFGPQHRIALARELTKLHEEFLRGTAAEVLATLSARPSIRGEMVLMLDGTLRHSDEDSSVKTIADEVTHLIRTEGLSEKDALKRVAKSRGLGKSEAYREWQRSRR</sequence>
<dbReference type="InterPro" id="IPR014776">
    <property type="entry name" value="4pyrrole_Mease_sub2"/>
</dbReference>
<dbReference type="PIRSF" id="PIRSF005917">
    <property type="entry name" value="MTase_YraL"/>
    <property type="match status" value="1"/>
</dbReference>
<keyword evidence="4 6" id="KW-0808">Transferase</keyword>
<proteinExistence type="inferred from homology"/>
<dbReference type="GO" id="GO:0070677">
    <property type="term" value="F:rRNA (cytosine-2'-O-)-methyltransferase activity"/>
    <property type="evidence" value="ECO:0007669"/>
    <property type="project" value="UniProtKB-UniRule"/>
</dbReference>
<dbReference type="PANTHER" id="PTHR46111">
    <property type="entry name" value="RIBOSOMAL RNA SMALL SUBUNIT METHYLTRANSFERASE I"/>
    <property type="match status" value="1"/>
</dbReference>
<keyword evidence="1 6" id="KW-0963">Cytoplasm</keyword>
<dbReference type="EC" id="2.1.1.198" evidence="6"/>
<protein>
    <recommendedName>
        <fullName evidence="6">Ribosomal RNA small subunit methyltransferase I</fullName>
        <ecNumber evidence="6">2.1.1.198</ecNumber>
    </recommendedName>
    <alternativeName>
        <fullName evidence="6">16S rRNA 2'-O-ribose C1402 methyltransferase</fullName>
    </alternativeName>
    <alternativeName>
        <fullName evidence="6">rRNA (cytidine-2'-O-)-methyltransferase RsmI</fullName>
    </alternativeName>
</protein>
<evidence type="ECO:0000313" key="9">
    <source>
        <dbReference type="Proteomes" id="UP000236728"/>
    </source>
</evidence>
<dbReference type="AlphaFoldDB" id="A0A1H5WJ93"/>
<dbReference type="Proteomes" id="UP000236728">
    <property type="component" value="Unassembled WGS sequence"/>
</dbReference>
<reference evidence="8 9" key="1">
    <citation type="submission" date="2016-10" db="EMBL/GenBank/DDBJ databases">
        <authorList>
            <person name="de Groot N.N."/>
        </authorList>
    </citation>
    <scope>NUCLEOTIDE SEQUENCE [LARGE SCALE GENOMIC DNA]</scope>
    <source>
        <strain evidence="8 9">DSM 22489</strain>
    </source>
</reference>
<keyword evidence="3 6" id="KW-0489">Methyltransferase</keyword>
<dbReference type="InterPro" id="IPR008189">
    <property type="entry name" value="rRNA_ssu_MeTfrase_I"/>
</dbReference>
<keyword evidence="9" id="KW-1185">Reference proteome</keyword>
<dbReference type="SUPFAM" id="SSF53790">
    <property type="entry name" value="Tetrapyrrole methylase"/>
    <property type="match status" value="1"/>
</dbReference>
<evidence type="ECO:0000256" key="6">
    <source>
        <dbReference type="HAMAP-Rule" id="MF_01877"/>
    </source>
</evidence>
<comment type="function">
    <text evidence="6">Catalyzes the 2'-O-methylation of the ribose of cytidine 1402 (C1402) in 16S rRNA.</text>
</comment>
<dbReference type="GO" id="GO:0005737">
    <property type="term" value="C:cytoplasm"/>
    <property type="evidence" value="ECO:0007669"/>
    <property type="project" value="UniProtKB-SubCell"/>
</dbReference>
<dbReference type="HAMAP" id="MF_01877">
    <property type="entry name" value="16SrRNA_methyltr_I"/>
    <property type="match status" value="1"/>
</dbReference>
<dbReference type="Pfam" id="PF00590">
    <property type="entry name" value="TP_methylase"/>
    <property type="match status" value="1"/>
</dbReference>
<comment type="catalytic activity">
    <reaction evidence="6">
        <text>cytidine(1402) in 16S rRNA + S-adenosyl-L-methionine = 2'-O-methylcytidine(1402) in 16S rRNA + S-adenosyl-L-homocysteine + H(+)</text>
        <dbReference type="Rhea" id="RHEA:42924"/>
        <dbReference type="Rhea" id="RHEA-COMP:10285"/>
        <dbReference type="Rhea" id="RHEA-COMP:10286"/>
        <dbReference type="ChEBI" id="CHEBI:15378"/>
        <dbReference type="ChEBI" id="CHEBI:57856"/>
        <dbReference type="ChEBI" id="CHEBI:59789"/>
        <dbReference type="ChEBI" id="CHEBI:74495"/>
        <dbReference type="ChEBI" id="CHEBI:82748"/>
        <dbReference type="EC" id="2.1.1.198"/>
    </reaction>
</comment>
<accession>A0A1H5WJ93</accession>
<dbReference type="FunFam" id="3.40.1010.10:FF:000007">
    <property type="entry name" value="Ribosomal RNA small subunit methyltransferase I"/>
    <property type="match status" value="1"/>
</dbReference>
<dbReference type="Gene3D" id="3.40.1010.10">
    <property type="entry name" value="Cobalt-precorrin-4 Transmethylase, Domain 1"/>
    <property type="match status" value="1"/>
</dbReference>
<evidence type="ECO:0000256" key="2">
    <source>
        <dbReference type="ARBA" id="ARBA00022552"/>
    </source>
</evidence>
<dbReference type="NCBIfam" id="TIGR00096">
    <property type="entry name" value="16S rRNA (cytidine(1402)-2'-O)-methyltransferase"/>
    <property type="match status" value="1"/>
</dbReference>
<dbReference type="InterPro" id="IPR000878">
    <property type="entry name" value="4pyrrol_Mease"/>
</dbReference>
<dbReference type="InterPro" id="IPR014777">
    <property type="entry name" value="4pyrrole_Mease_sub1"/>
</dbReference>
<evidence type="ECO:0000313" key="8">
    <source>
        <dbReference type="EMBL" id="SEF99445.1"/>
    </source>
</evidence>
<dbReference type="PANTHER" id="PTHR46111:SF1">
    <property type="entry name" value="RIBOSOMAL RNA SMALL SUBUNIT METHYLTRANSFERASE I"/>
    <property type="match status" value="1"/>
</dbReference>
<evidence type="ECO:0000256" key="5">
    <source>
        <dbReference type="ARBA" id="ARBA00022691"/>
    </source>
</evidence>
<feature type="domain" description="Tetrapyrrole methylase" evidence="7">
    <location>
        <begin position="33"/>
        <end position="248"/>
    </location>
</feature>
<dbReference type="EMBL" id="FNVA01000002">
    <property type="protein sequence ID" value="SEF99445.1"/>
    <property type="molecule type" value="Genomic_DNA"/>
</dbReference>
<comment type="subcellular location">
    <subcellularLocation>
        <location evidence="6">Cytoplasm</location>
    </subcellularLocation>
</comment>
<evidence type="ECO:0000256" key="4">
    <source>
        <dbReference type="ARBA" id="ARBA00022679"/>
    </source>
</evidence>
<dbReference type="CDD" id="cd11648">
    <property type="entry name" value="RsmI"/>
    <property type="match status" value="1"/>
</dbReference>
<keyword evidence="5 6" id="KW-0949">S-adenosyl-L-methionine</keyword>
<dbReference type="InterPro" id="IPR035996">
    <property type="entry name" value="4pyrrol_Methylase_sf"/>
</dbReference>
<comment type="similarity">
    <text evidence="6">Belongs to the methyltransferase superfamily. RsmI family.</text>
</comment>
<organism evidence="8 9">
    <name type="scientific">Bryocella elongata</name>
    <dbReference type="NCBI Taxonomy" id="863522"/>
    <lineage>
        <taxon>Bacteria</taxon>
        <taxon>Pseudomonadati</taxon>
        <taxon>Acidobacteriota</taxon>
        <taxon>Terriglobia</taxon>
        <taxon>Terriglobales</taxon>
        <taxon>Acidobacteriaceae</taxon>
        <taxon>Bryocella</taxon>
    </lineage>
</organism>
<evidence type="ECO:0000256" key="3">
    <source>
        <dbReference type="ARBA" id="ARBA00022603"/>
    </source>
</evidence>
<dbReference type="Gene3D" id="3.30.950.10">
    <property type="entry name" value="Methyltransferase, Cobalt-precorrin-4 Transmethylase, Domain 2"/>
    <property type="match status" value="1"/>
</dbReference>
<evidence type="ECO:0000256" key="1">
    <source>
        <dbReference type="ARBA" id="ARBA00022490"/>
    </source>
</evidence>